<dbReference type="Proteomes" id="UP000651085">
    <property type="component" value="Unassembled WGS sequence"/>
</dbReference>
<dbReference type="AlphaFoldDB" id="A0A926IJN2"/>
<evidence type="ECO:0000259" key="1">
    <source>
        <dbReference type="Pfam" id="PF05547"/>
    </source>
</evidence>
<keyword evidence="2" id="KW-0378">Hydrolase</keyword>
<evidence type="ECO:0000313" key="2">
    <source>
        <dbReference type="EMBL" id="MBC8593007.1"/>
    </source>
</evidence>
<proteinExistence type="predicted"/>
<evidence type="ECO:0000313" key="3">
    <source>
        <dbReference type="Proteomes" id="UP000651085"/>
    </source>
</evidence>
<keyword evidence="3" id="KW-1185">Reference proteome</keyword>
<keyword evidence="2" id="KW-0482">Metalloprotease</keyword>
<dbReference type="NCBIfam" id="TIGR03296">
    <property type="entry name" value="M6dom_TIGR03296"/>
    <property type="match status" value="1"/>
</dbReference>
<dbReference type="PANTHER" id="PTHR41775:SF1">
    <property type="entry name" value="PEPTIDASE M6-LIKE DOMAIN-CONTAINING PROTEIN"/>
    <property type="match status" value="1"/>
</dbReference>
<dbReference type="EMBL" id="JACRTF010000001">
    <property type="protein sequence ID" value="MBC8593007.1"/>
    <property type="molecule type" value="Genomic_DNA"/>
</dbReference>
<accession>A0A926IJN2</accession>
<organism evidence="2 3">
    <name type="scientific">Jilunia laotingensis</name>
    <dbReference type="NCBI Taxonomy" id="2763675"/>
    <lineage>
        <taxon>Bacteria</taxon>
        <taxon>Pseudomonadati</taxon>
        <taxon>Bacteroidota</taxon>
        <taxon>Bacteroidia</taxon>
        <taxon>Bacteroidales</taxon>
        <taxon>Bacteroidaceae</taxon>
        <taxon>Jilunia</taxon>
    </lineage>
</organism>
<dbReference type="GO" id="GO:0006508">
    <property type="term" value="P:proteolysis"/>
    <property type="evidence" value="ECO:0007669"/>
    <property type="project" value="InterPro"/>
</dbReference>
<dbReference type="SUPFAM" id="SSF55486">
    <property type="entry name" value="Metalloproteases ('zincins'), catalytic domain"/>
    <property type="match status" value="1"/>
</dbReference>
<dbReference type="InterPro" id="IPR008757">
    <property type="entry name" value="Peptidase_M6-like_domain"/>
</dbReference>
<dbReference type="PANTHER" id="PTHR41775">
    <property type="entry name" value="SECRETED PROTEIN-RELATED"/>
    <property type="match status" value="1"/>
</dbReference>
<dbReference type="GO" id="GO:0008237">
    <property type="term" value="F:metallopeptidase activity"/>
    <property type="evidence" value="ECO:0007669"/>
    <property type="project" value="UniProtKB-KW"/>
</dbReference>
<keyword evidence="2" id="KW-0645">Protease</keyword>
<dbReference type="Pfam" id="PF05547">
    <property type="entry name" value="Peptidase_M6"/>
    <property type="match status" value="1"/>
</dbReference>
<name>A0A926IJN2_9BACT</name>
<reference evidence="2" key="1">
    <citation type="submission" date="2020-08" db="EMBL/GenBank/DDBJ databases">
        <title>Genome public.</title>
        <authorList>
            <person name="Liu C."/>
            <person name="Sun Q."/>
        </authorList>
    </citation>
    <scope>NUCLEOTIDE SEQUENCE</scope>
    <source>
        <strain evidence="2">N12</strain>
    </source>
</reference>
<dbReference type="RefSeq" id="WP_262434169.1">
    <property type="nucleotide sequence ID" value="NZ_JACRTF010000001.1"/>
</dbReference>
<sequence length="756" mass="83604">MMKNLILISWVIVLLLCPALVKAVPAYPYPVKVTQPDGSSVVIRMHGDEFMNRMSTEDGYTVVLNEDGYYVYADLKNGSLVPTSYVAKDAAYRSVDEQSYLSKVGKNIVAADNAKATALRVAANAGYGEDGLMTRANASGLDNYRGLVILVEYNDRGFTRDDLNTLFTDMMNKRNYTGYDDNGKHIEYTGSVRDYFYENSEGKFDPEFDVVGPVKIDYSQTYVNQTSNATTIMKAACRAADPLVDFSKYDSDGDGKVDMVYFIFAGAGSNVGGNNSKYLWPHAFSFSQFKLDGIYLGRYACSTELYGLEKEKMLDGIGTICHEFSHVLGLPDLYDTDYDSSGGETNHPGIWSIMSGGSYSNYGRTPTGYTIYEKYASGWVMPKLIDGEGNHSLKPQNSAHEGYRINSAVNKEFFLIENRQLEGWDRFLPGHGMLVYRVDSTSTYAWVNNAVNINPSHQYFELVRATPGGTDSPTDPYPGKNKITYLTGSGALASWKGSETPISIFDIKESEGLISFKTGDFAEQVYLEDFEGMDVTDQNATDIEGVFSNWNLKQAFIQEPGSALAHGNRSIGMLQKAQLTSTTPVDIEVKTASFMFWNPTKVTAQVRLQYSTGGGKIWTTAKTESGETLATVAPGKSALLKYNINLDVPSLYQVVLYKGSTTEKCYLDDFTLTYVSKINTGISQEFAEDMSWKVYCNDGKIIIETGEDISSDVWIYSASGVLVENAKLQSGRAEISLQEKGLYIINCNGKIAKVIY</sequence>
<feature type="domain" description="Peptidase M6-like" evidence="1">
    <location>
        <begin position="148"/>
        <end position="371"/>
    </location>
</feature>
<comment type="caution">
    <text evidence="2">The sequence shown here is derived from an EMBL/GenBank/DDBJ whole genome shotgun (WGS) entry which is preliminary data.</text>
</comment>
<gene>
    <name evidence="2" type="ORF">H8744_07010</name>
</gene>
<protein>
    <submittedName>
        <fullName evidence="2">M6 family metalloprotease domain-containing protein</fullName>
    </submittedName>
</protein>